<dbReference type="EMBL" id="LGTZ01002856">
    <property type="protein sequence ID" value="OJD10918.1"/>
    <property type="molecule type" value="Genomic_DNA"/>
</dbReference>
<evidence type="ECO:0000256" key="3">
    <source>
        <dbReference type="ARBA" id="ARBA00022792"/>
    </source>
</evidence>
<gene>
    <name evidence="8" type="ORF">ACJ73_09661</name>
</gene>
<dbReference type="GO" id="GO:0005743">
    <property type="term" value="C:mitochondrial inner membrane"/>
    <property type="evidence" value="ECO:0007669"/>
    <property type="project" value="UniProtKB-SubCell"/>
</dbReference>
<dbReference type="AlphaFoldDB" id="A0A1J9P463"/>
<sequence length="319" mass="36263">MAVSPASSNEPFLMPVMATLETLFPGYTSLLQLFFSYFCAIIVAAPLTRWSFIKKYLTSTIEIRYDDDAYNYMLYWMQKSLPQASHVVAETKTRKDMAWFGPDNDENDEMEAQENVGLDAYWSQTMNQARSKLPRYTPAAGIHYFRYKGRRLWLERISYAIRPSAPWLLNAENTGNPYRRGYLFYGHPGTGKTSLAFAIASQLRLGIYSLTFKMKSLDDEGLDSAGISRTHTVDESKGRDNPGRVTLSGLLNTIDGIDAKENRILIMTTNYHEKIDKALRRPGRIDKEVPFDLADKTACENLFRAIYSDTSTDDGVRDA</sequence>
<evidence type="ECO:0000256" key="2">
    <source>
        <dbReference type="ARBA" id="ARBA00007448"/>
    </source>
</evidence>
<feature type="domain" description="BCS1 N-terminal" evidence="7">
    <location>
        <begin position="37"/>
        <end position="217"/>
    </location>
</feature>
<feature type="domain" description="AAA+ ATPase" evidence="6">
    <location>
        <begin position="178"/>
        <end position="295"/>
    </location>
</feature>
<keyword evidence="3" id="KW-0496">Mitochondrion</keyword>
<dbReference type="STRING" id="1658174.A0A1J9P463"/>
<evidence type="ECO:0000256" key="5">
    <source>
        <dbReference type="SAM" id="Phobius"/>
    </source>
</evidence>
<dbReference type="InterPro" id="IPR003959">
    <property type="entry name" value="ATPase_AAA_core"/>
</dbReference>
<reference evidence="8 9" key="1">
    <citation type="submission" date="2015-08" db="EMBL/GenBank/DDBJ databases">
        <title>Emmonsia species relationships and genome sequence.</title>
        <authorList>
            <person name="Cuomo C.A."/>
            <person name="Schwartz I.S."/>
            <person name="Kenyon C."/>
            <person name="De Hoog G.S."/>
            <person name="Govender N.P."/>
            <person name="Botha A."/>
            <person name="Moreno L."/>
            <person name="De Vries M."/>
            <person name="Munoz J.F."/>
            <person name="Stielow J.B."/>
        </authorList>
    </citation>
    <scope>NUCLEOTIDE SEQUENCE [LARGE SCALE GENOMIC DNA]</scope>
    <source>
        <strain evidence="8 9">EI222</strain>
    </source>
</reference>
<evidence type="ECO:0000313" key="9">
    <source>
        <dbReference type="Proteomes" id="UP000242791"/>
    </source>
</evidence>
<accession>A0A1J9P463</accession>
<keyword evidence="5" id="KW-0812">Transmembrane</keyword>
<protein>
    <recommendedName>
        <fullName evidence="10">AAA+ ATPase domain-containing protein</fullName>
    </recommendedName>
</protein>
<dbReference type="InterPro" id="IPR003593">
    <property type="entry name" value="AAA+_ATPase"/>
</dbReference>
<evidence type="ECO:0000256" key="1">
    <source>
        <dbReference type="ARBA" id="ARBA00004434"/>
    </source>
</evidence>
<dbReference type="GO" id="GO:0005524">
    <property type="term" value="F:ATP binding"/>
    <property type="evidence" value="ECO:0007669"/>
    <property type="project" value="UniProtKB-KW"/>
</dbReference>
<keyword evidence="5" id="KW-1133">Transmembrane helix</keyword>
<keyword evidence="4" id="KW-0547">Nucleotide-binding</keyword>
<dbReference type="Pfam" id="PF00004">
    <property type="entry name" value="AAA"/>
    <property type="match status" value="2"/>
</dbReference>
<dbReference type="InterPro" id="IPR003960">
    <property type="entry name" value="ATPase_AAA_CS"/>
</dbReference>
<keyword evidence="4" id="KW-0067">ATP-binding</keyword>
<dbReference type="SMART" id="SM01024">
    <property type="entry name" value="BCS1_N"/>
    <property type="match status" value="1"/>
</dbReference>
<dbReference type="InterPro" id="IPR027417">
    <property type="entry name" value="P-loop_NTPase"/>
</dbReference>
<comment type="subcellular location">
    <subcellularLocation>
        <location evidence="1">Mitochondrion inner membrane</location>
        <topology evidence="1">Single-pass membrane protein</topology>
    </subcellularLocation>
</comment>
<feature type="transmembrane region" description="Helical" evidence="5">
    <location>
        <begin position="24"/>
        <end position="47"/>
    </location>
</feature>
<organism evidence="8 9">
    <name type="scientific">Blastomyces percursus</name>
    <dbReference type="NCBI Taxonomy" id="1658174"/>
    <lineage>
        <taxon>Eukaryota</taxon>
        <taxon>Fungi</taxon>
        <taxon>Dikarya</taxon>
        <taxon>Ascomycota</taxon>
        <taxon>Pezizomycotina</taxon>
        <taxon>Eurotiomycetes</taxon>
        <taxon>Eurotiomycetidae</taxon>
        <taxon>Onygenales</taxon>
        <taxon>Ajellomycetaceae</taxon>
        <taxon>Blastomyces</taxon>
    </lineage>
</organism>
<dbReference type="Pfam" id="PF08740">
    <property type="entry name" value="BCS1_N"/>
    <property type="match status" value="1"/>
</dbReference>
<dbReference type="OrthoDB" id="10251412at2759"/>
<dbReference type="PANTHER" id="PTHR23070">
    <property type="entry name" value="BCS1 AAA-TYPE ATPASE"/>
    <property type="match status" value="1"/>
</dbReference>
<dbReference type="VEuPathDB" id="FungiDB:ACJ73_09661"/>
<evidence type="ECO:0008006" key="10">
    <source>
        <dbReference type="Google" id="ProtNLM"/>
    </source>
</evidence>
<keyword evidence="9" id="KW-1185">Reference proteome</keyword>
<proteinExistence type="inferred from homology"/>
<comment type="caution">
    <text evidence="8">The sequence shown here is derived from an EMBL/GenBank/DDBJ whole genome shotgun (WGS) entry which is preliminary data.</text>
</comment>
<dbReference type="InterPro" id="IPR014851">
    <property type="entry name" value="BCS1_N"/>
</dbReference>
<evidence type="ECO:0000256" key="4">
    <source>
        <dbReference type="RuleBase" id="RU003651"/>
    </source>
</evidence>
<comment type="similarity">
    <text evidence="2">Belongs to the AAA ATPase family. BCS1 subfamily.</text>
</comment>
<dbReference type="SMART" id="SM00382">
    <property type="entry name" value="AAA"/>
    <property type="match status" value="1"/>
</dbReference>
<keyword evidence="5" id="KW-0472">Membrane</keyword>
<dbReference type="InterPro" id="IPR050747">
    <property type="entry name" value="Mitochondrial_chaperone_BCS1"/>
</dbReference>
<evidence type="ECO:0000259" key="7">
    <source>
        <dbReference type="SMART" id="SM01024"/>
    </source>
</evidence>
<evidence type="ECO:0000259" key="6">
    <source>
        <dbReference type="SMART" id="SM00382"/>
    </source>
</evidence>
<dbReference type="Proteomes" id="UP000242791">
    <property type="component" value="Unassembled WGS sequence"/>
</dbReference>
<evidence type="ECO:0000313" key="8">
    <source>
        <dbReference type="EMBL" id="OJD10918.1"/>
    </source>
</evidence>
<dbReference type="Gene3D" id="3.40.50.300">
    <property type="entry name" value="P-loop containing nucleotide triphosphate hydrolases"/>
    <property type="match status" value="2"/>
</dbReference>
<dbReference type="PROSITE" id="PS00674">
    <property type="entry name" value="AAA"/>
    <property type="match status" value="1"/>
</dbReference>
<name>A0A1J9P463_9EURO</name>
<dbReference type="SUPFAM" id="SSF52540">
    <property type="entry name" value="P-loop containing nucleoside triphosphate hydrolases"/>
    <property type="match status" value="1"/>
</dbReference>
<keyword evidence="3" id="KW-0999">Mitochondrion inner membrane</keyword>
<dbReference type="GO" id="GO:0016887">
    <property type="term" value="F:ATP hydrolysis activity"/>
    <property type="evidence" value="ECO:0007669"/>
    <property type="project" value="InterPro"/>
</dbReference>